<evidence type="ECO:0000313" key="3">
    <source>
        <dbReference type="Proteomes" id="UP001224682"/>
    </source>
</evidence>
<sequence>MDSAFPTARYPSYTTAELGTFIAEGRDSKGWMRDEIERRAAVAAGDMSRSTAGERLYAARERASR</sequence>
<dbReference type="Proteomes" id="UP001224682">
    <property type="component" value="Unassembled WGS sequence"/>
</dbReference>
<keyword evidence="3" id="KW-1185">Reference proteome</keyword>
<proteinExistence type="predicted"/>
<dbReference type="RefSeq" id="WP_307017679.1">
    <property type="nucleotide sequence ID" value="NZ_JAUSUI010000001.1"/>
</dbReference>
<reference evidence="2 3" key="1">
    <citation type="submission" date="2023-07" db="EMBL/GenBank/DDBJ databases">
        <title>Genomic Encyclopedia of Type Strains, Phase IV (KMG-IV): sequencing the most valuable type-strain genomes for metagenomic binning, comparative biology and taxonomic classification.</title>
        <authorList>
            <person name="Goeker M."/>
        </authorList>
    </citation>
    <scope>NUCLEOTIDE SEQUENCE [LARGE SCALE GENOMIC DNA]</scope>
    <source>
        <strain evidence="2 3">DSM 2457</strain>
    </source>
</reference>
<feature type="region of interest" description="Disordered" evidence="1">
    <location>
        <begin position="45"/>
        <end position="65"/>
    </location>
</feature>
<gene>
    <name evidence="2" type="ORF">J2S75_000388</name>
</gene>
<name>A0ABU0B6D5_9HYPH</name>
<dbReference type="EMBL" id="JAUSUI010000001">
    <property type="protein sequence ID" value="MDQ0301377.1"/>
    <property type="molecule type" value="Genomic_DNA"/>
</dbReference>
<accession>A0ABU0B6D5</accession>
<evidence type="ECO:0000313" key="2">
    <source>
        <dbReference type="EMBL" id="MDQ0301377.1"/>
    </source>
</evidence>
<protein>
    <submittedName>
        <fullName evidence="2">Uncharacterized protein</fullName>
    </submittedName>
</protein>
<comment type="caution">
    <text evidence="2">The sequence shown here is derived from an EMBL/GenBank/DDBJ whole genome shotgun (WGS) entry which is preliminary data.</text>
</comment>
<evidence type="ECO:0000256" key="1">
    <source>
        <dbReference type="SAM" id="MobiDB-lite"/>
    </source>
</evidence>
<organism evidence="2 3">
    <name type="scientific">Ancylobacter polymorphus</name>
    <dbReference type="NCBI Taxonomy" id="223390"/>
    <lineage>
        <taxon>Bacteria</taxon>
        <taxon>Pseudomonadati</taxon>
        <taxon>Pseudomonadota</taxon>
        <taxon>Alphaproteobacteria</taxon>
        <taxon>Hyphomicrobiales</taxon>
        <taxon>Xanthobacteraceae</taxon>
        <taxon>Ancylobacter</taxon>
    </lineage>
</organism>